<keyword evidence="1" id="KW-0548">Nucleotidyltransferase</keyword>
<dbReference type="RefSeq" id="WP_026815133.1">
    <property type="nucleotide sequence ID" value="NZ_BMWP01000001.1"/>
</dbReference>
<dbReference type="PANTHER" id="PTHR36932:SF1">
    <property type="entry name" value="CAPSULAR POLYSACCHARIDE BIOSYNTHESIS PROTEIN"/>
    <property type="match status" value="1"/>
</dbReference>
<protein>
    <submittedName>
        <fullName evidence="1">Adenylyltransferase</fullName>
    </submittedName>
</protein>
<dbReference type="Gene3D" id="3.40.50.12780">
    <property type="entry name" value="N-terminal domain of ligase-like"/>
    <property type="match status" value="1"/>
</dbReference>
<dbReference type="PANTHER" id="PTHR36932">
    <property type="entry name" value="CAPSULAR POLYSACCHARIDE BIOSYNTHESIS PROTEIN"/>
    <property type="match status" value="1"/>
</dbReference>
<proteinExistence type="predicted"/>
<dbReference type="SUPFAM" id="SSF56801">
    <property type="entry name" value="Acetyl-CoA synthetase-like"/>
    <property type="match status" value="1"/>
</dbReference>
<sequence length="435" mass="50677">MINSFITYLYRRFFTPNIYKRVQQLRVFDITNPEQKKNHQLKKLEEVLKIAINKVPFYKKMNLPIHIKDISYEDFRKIPIITKELIRDNSSELLNGNYKKLTYKNTSGGSTGEPLEFYQTKEQGVYGTLNYYYALQLNGIRGFEKSVDLWGAERDMHKIKKKFNFKSLIYNKTSLNTFILSETIIEHYVKILNKKKPVFIKAYVHSIYEIAKYINSKSVKINFKPVIHCTTGPLYPEMRNEISKAFNQAYVYNFYGSREVSAIATEVKGLEGMYVLFDNVFVEILDSDNNPVQHGEEGEIVITTLNNHYMPLIRYKIGDRAIKGDDSNYGVLLMKKVVGRTLGVIHREDGSQLDGQFFTSLFFNKKGIKSFQLVQKSIYVLVLYVVKNKNFNSNELEEVILRIKDELPNVTIQLLFVDKINLTSTGKIMYVYSEI</sequence>
<dbReference type="Proteomes" id="UP000634668">
    <property type="component" value="Unassembled WGS sequence"/>
</dbReference>
<comment type="caution">
    <text evidence="1">The sequence shown here is derived from an EMBL/GenBank/DDBJ whole genome shotgun (WGS) entry which is preliminary data.</text>
</comment>
<evidence type="ECO:0000313" key="2">
    <source>
        <dbReference type="Proteomes" id="UP000634668"/>
    </source>
</evidence>
<accession>A0A918IMW4</accession>
<reference evidence="1" key="1">
    <citation type="journal article" date="2014" name="Int. J. Syst. Evol. Microbiol.">
        <title>Complete genome sequence of Corynebacterium casei LMG S-19264T (=DSM 44701T), isolated from a smear-ripened cheese.</title>
        <authorList>
            <consortium name="US DOE Joint Genome Institute (JGI-PGF)"/>
            <person name="Walter F."/>
            <person name="Albersmeier A."/>
            <person name="Kalinowski J."/>
            <person name="Ruckert C."/>
        </authorList>
    </citation>
    <scope>NUCLEOTIDE SEQUENCE</scope>
    <source>
        <strain evidence="1">KCTC 12113</strain>
    </source>
</reference>
<gene>
    <name evidence="1" type="ORF">GCM10007383_01350</name>
</gene>
<name>A0A918IMW4_9FLAO</name>
<reference evidence="1" key="2">
    <citation type="submission" date="2020-09" db="EMBL/GenBank/DDBJ databases">
        <authorList>
            <person name="Sun Q."/>
            <person name="Kim S."/>
        </authorList>
    </citation>
    <scope>NUCLEOTIDE SEQUENCE</scope>
    <source>
        <strain evidence="1">KCTC 12113</strain>
    </source>
</reference>
<organism evidence="1 2">
    <name type="scientific">Arenibacter certesii</name>
    <dbReference type="NCBI Taxonomy" id="228955"/>
    <lineage>
        <taxon>Bacteria</taxon>
        <taxon>Pseudomonadati</taxon>
        <taxon>Bacteroidota</taxon>
        <taxon>Flavobacteriia</taxon>
        <taxon>Flavobacteriales</taxon>
        <taxon>Flavobacteriaceae</taxon>
        <taxon>Arenibacter</taxon>
    </lineage>
</organism>
<dbReference type="GO" id="GO:0016779">
    <property type="term" value="F:nucleotidyltransferase activity"/>
    <property type="evidence" value="ECO:0007669"/>
    <property type="project" value="UniProtKB-KW"/>
</dbReference>
<keyword evidence="2" id="KW-1185">Reference proteome</keyword>
<dbReference type="EMBL" id="BMWP01000001">
    <property type="protein sequence ID" value="GGW22055.1"/>
    <property type="molecule type" value="Genomic_DNA"/>
</dbReference>
<dbReference type="InterPro" id="IPR042099">
    <property type="entry name" value="ANL_N_sf"/>
</dbReference>
<dbReference type="InterPro" id="IPR053158">
    <property type="entry name" value="CapK_Type1_Caps_Biosynth"/>
</dbReference>
<dbReference type="AlphaFoldDB" id="A0A918IMW4"/>
<keyword evidence="1" id="KW-0808">Transferase</keyword>
<evidence type="ECO:0000313" key="1">
    <source>
        <dbReference type="EMBL" id="GGW22055.1"/>
    </source>
</evidence>